<proteinExistence type="predicted"/>
<dbReference type="HOGENOM" id="CLU_2268201_0_0_1"/>
<reference evidence="2" key="2">
    <citation type="submission" date="2015-06" db="UniProtKB">
        <authorList>
            <consortium name="EnsemblPlants"/>
        </authorList>
    </citation>
    <scope>IDENTIFICATION</scope>
</reference>
<keyword evidence="3" id="KW-1185">Reference proteome</keyword>
<sequence>MDSTIRTNSTLFSRGRGKNDCQNLAKYFGGHLSGAEAEESGKTIGALSNLEGVGGGGAVLLEAHEEPNKDGKPNEERNCALMKSPTKMESPTKNAIARLRGNT</sequence>
<name>A0A0E0PCZ8_ORYRU</name>
<dbReference type="Gramene" id="ORUFI04G24100.1">
    <property type="protein sequence ID" value="ORUFI04G24100.1"/>
    <property type="gene ID" value="ORUFI04G24100"/>
</dbReference>
<dbReference type="EnsemblPlants" id="ORUFI04G24100.1">
    <property type="protein sequence ID" value="ORUFI04G24100.1"/>
    <property type="gene ID" value="ORUFI04G24100"/>
</dbReference>
<evidence type="ECO:0000256" key="1">
    <source>
        <dbReference type="SAM" id="MobiDB-lite"/>
    </source>
</evidence>
<organism evidence="2 3">
    <name type="scientific">Oryza rufipogon</name>
    <name type="common">Brownbeard rice</name>
    <name type="synonym">Asian wild rice</name>
    <dbReference type="NCBI Taxonomy" id="4529"/>
    <lineage>
        <taxon>Eukaryota</taxon>
        <taxon>Viridiplantae</taxon>
        <taxon>Streptophyta</taxon>
        <taxon>Embryophyta</taxon>
        <taxon>Tracheophyta</taxon>
        <taxon>Spermatophyta</taxon>
        <taxon>Magnoliopsida</taxon>
        <taxon>Liliopsida</taxon>
        <taxon>Poales</taxon>
        <taxon>Poaceae</taxon>
        <taxon>BOP clade</taxon>
        <taxon>Oryzoideae</taxon>
        <taxon>Oryzeae</taxon>
        <taxon>Oryzinae</taxon>
        <taxon>Oryza</taxon>
    </lineage>
</organism>
<reference evidence="3" key="1">
    <citation type="submission" date="2013-06" db="EMBL/GenBank/DDBJ databases">
        <authorList>
            <person name="Zhao Q."/>
        </authorList>
    </citation>
    <scope>NUCLEOTIDE SEQUENCE</scope>
    <source>
        <strain evidence="3">cv. W1943</strain>
    </source>
</reference>
<feature type="region of interest" description="Disordered" evidence="1">
    <location>
        <begin position="65"/>
        <end position="103"/>
    </location>
</feature>
<dbReference type="AlphaFoldDB" id="A0A0E0PCZ8"/>
<evidence type="ECO:0000313" key="2">
    <source>
        <dbReference type="EnsemblPlants" id="ORUFI04G24100.1"/>
    </source>
</evidence>
<feature type="compositionally biased region" description="Basic and acidic residues" evidence="1">
    <location>
        <begin position="65"/>
        <end position="78"/>
    </location>
</feature>
<evidence type="ECO:0000313" key="3">
    <source>
        <dbReference type="Proteomes" id="UP000008022"/>
    </source>
</evidence>
<dbReference type="Proteomes" id="UP000008022">
    <property type="component" value="Unassembled WGS sequence"/>
</dbReference>
<accession>A0A0E0PCZ8</accession>
<protein>
    <submittedName>
        <fullName evidence="2">Uncharacterized protein</fullName>
    </submittedName>
</protein>